<gene>
    <name evidence="2" type="ORF">PD5205_03111</name>
</gene>
<feature type="region of interest" description="Disordered" evidence="1">
    <location>
        <begin position="129"/>
        <end position="149"/>
    </location>
</feature>
<accession>A0A1Y6HSG5</accession>
<evidence type="ECO:0000313" key="2">
    <source>
        <dbReference type="EMBL" id="SMR04393.1"/>
    </source>
</evidence>
<reference evidence="2 3" key="1">
    <citation type="submission" date="2017-05" db="EMBL/GenBank/DDBJ databases">
        <authorList>
            <person name="Song R."/>
            <person name="Chenine A.L."/>
            <person name="Ruprecht R.M."/>
        </authorList>
    </citation>
    <scope>NUCLEOTIDE SEQUENCE [LARGE SCALE GENOMIC DNA]</scope>
    <source>
        <strain evidence="2">PD5205</strain>
    </source>
</reference>
<dbReference type="AlphaFoldDB" id="A0A1Y6HSG5"/>
<dbReference type="STRING" id="48664.BER92_15110"/>
<dbReference type="Proteomes" id="UP000195953">
    <property type="component" value="Chromosome 1"/>
</dbReference>
<organism evidence="2 3">
    <name type="scientific">Xanthomonas fragariae</name>
    <dbReference type="NCBI Taxonomy" id="48664"/>
    <lineage>
        <taxon>Bacteria</taxon>
        <taxon>Pseudomonadati</taxon>
        <taxon>Pseudomonadota</taxon>
        <taxon>Gammaproteobacteria</taxon>
        <taxon>Lysobacterales</taxon>
        <taxon>Lysobacteraceae</taxon>
        <taxon>Xanthomonas</taxon>
    </lineage>
</organism>
<evidence type="ECO:0000313" key="3">
    <source>
        <dbReference type="Proteomes" id="UP000195953"/>
    </source>
</evidence>
<proteinExistence type="predicted"/>
<protein>
    <submittedName>
        <fullName evidence="2">Uncharacterized protein</fullName>
    </submittedName>
</protein>
<name>A0A1Y6HSG5_9XANT</name>
<evidence type="ECO:0000256" key="1">
    <source>
        <dbReference type="SAM" id="MobiDB-lite"/>
    </source>
</evidence>
<sequence length="149" mass="16276">MCCRGGGLTLCHFTVSISEFDWDALDEVDGFQPPPQSDLDFETLADELMAPSWLAQPEASSSNFAFDRDAVHQAGGLPQAHESGWNLETLTQEEMGPSWSAQSGASIYDFAFDWNALHPENAVPRRTTAMPQASLAVPEKSPSSAKCRR</sequence>
<dbReference type="EMBL" id="LT853885">
    <property type="protein sequence ID" value="SMR04393.1"/>
    <property type="molecule type" value="Genomic_DNA"/>
</dbReference>